<reference evidence="1 2" key="1">
    <citation type="submission" date="2021-10" db="EMBL/GenBank/DDBJ databases">
        <authorList>
            <person name="Koch H."/>
        </authorList>
    </citation>
    <scope>NUCLEOTIDE SEQUENCE [LARGE SCALE GENOMIC DNA]</scope>
    <source>
        <strain evidence="1">6680</strain>
    </source>
</reference>
<protein>
    <submittedName>
        <fullName evidence="1">Uncharacterized protein</fullName>
    </submittedName>
</protein>
<proteinExistence type="predicted"/>
<name>A0ABM8Z2V1_9PROT</name>
<organism evidence="1 2">
    <name type="scientific">Candidatus Nitrotoga arctica</name>
    <dbReference type="NCBI Taxonomy" id="453162"/>
    <lineage>
        <taxon>Bacteria</taxon>
        <taxon>Pseudomonadati</taxon>
        <taxon>Pseudomonadota</taxon>
        <taxon>Betaproteobacteria</taxon>
        <taxon>Nitrosomonadales</taxon>
        <taxon>Gallionellaceae</taxon>
        <taxon>Candidatus Nitrotoga</taxon>
    </lineage>
</organism>
<dbReference type="Proteomes" id="UP000839052">
    <property type="component" value="Chromosome"/>
</dbReference>
<gene>
    <name evidence="1" type="ORF">NTG6680_3005</name>
</gene>
<accession>A0ABM8Z2V1</accession>
<keyword evidence="2" id="KW-1185">Reference proteome</keyword>
<evidence type="ECO:0000313" key="1">
    <source>
        <dbReference type="EMBL" id="CAG9934254.1"/>
    </source>
</evidence>
<dbReference type="EMBL" id="OU912926">
    <property type="protein sequence ID" value="CAG9934254.1"/>
    <property type="molecule type" value="Genomic_DNA"/>
</dbReference>
<sequence length="130" mass="15326">MTAFFGIDEHNSEKFFKQGVVCIDNSIERKAVLFKTFQRIRTEDIVFIKNFTQAGLKVKAVGVVLSNFPIENELEVCIPVEWIWKGEKFMEQFGEELAHCRDTLYEEYNTLVQREIIDLLPARFQLTEEW</sequence>
<evidence type="ECO:0000313" key="2">
    <source>
        <dbReference type="Proteomes" id="UP000839052"/>
    </source>
</evidence>
<dbReference type="RefSeq" id="WP_239797913.1">
    <property type="nucleotide sequence ID" value="NZ_OU912926.1"/>
</dbReference>